<accession>A0A164RQ57</accession>
<dbReference type="EMBL" id="KV419419">
    <property type="protein sequence ID" value="KZS90774.1"/>
    <property type="molecule type" value="Genomic_DNA"/>
</dbReference>
<sequence>MPRYDHDILLASHGRLAHPSKMRILGDSDALPIYQRYKFNDIFILISYLPTLSCFLQSLVPCAISVGTIILLQNIQMIECSSAFRNLPRCRPVSFTNAVT</sequence>
<name>A0A164RQ57_9AGAM</name>
<dbReference type="Proteomes" id="UP000076722">
    <property type="component" value="Unassembled WGS sequence"/>
</dbReference>
<organism evidence="1 2">
    <name type="scientific">Sistotremastrum niveocremeum HHB9708</name>
    <dbReference type="NCBI Taxonomy" id="1314777"/>
    <lineage>
        <taxon>Eukaryota</taxon>
        <taxon>Fungi</taxon>
        <taxon>Dikarya</taxon>
        <taxon>Basidiomycota</taxon>
        <taxon>Agaricomycotina</taxon>
        <taxon>Agaricomycetes</taxon>
        <taxon>Sistotremastrales</taxon>
        <taxon>Sistotremastraceae</taxon>
        <taxon>Sertulicium</taxon>
        <taxon>Sertulicium niveocremeum</taxon>
    </lineage>
</organism>
<reference evidence="1 2" key="1">
    <citation type="journal article" date="2016" name="Mol. Biol. Evol.">
        <title>Comparative Genomics of Early-Diverging Mushroom-Forming Fungi Provides Insights into the Origins of Lignocellulose Decay Capabilities.</title>
        <authorList>
            <person name="Nagy L.G."/>
            <person name="Riley R."/>
            <person name="Tritt A."/>
            <person name="Adam C."/>
            <person name="Daum C."/>
            <person name="Floudas D."/>
            <person name="Sun H."/>
            <person name="Yadav J.S."/>
            <person name="Pangilinan J."/>
            <person name="Larsson K.H."/>
            <person name="Matsuura K."/>
            <person name="Barry K."/>
            <person name="Labutti K."/>
            <person name="Kuo R."/>
            <person name="Ohm R.A."/>
            <person name="Bhattacharya S.S."/>
            <person name="Shirouzu T."/>
            <person name="Yoshinaga Y."/>
            <person name="Martin F.M."/>
            <person name="Grigoriev I.V."/>
            <person name="Hibbett D.S."/>
        </authorList>
    </citation>
    <scope>NUCLEOTIDE SEQUENCE [LARGE SCALE GENOMIC DNA]</scope>
    <source>
        <strain evidence="1 2">HHB9708</strain>
    </source>
</reference>
<dbReference type="AlphaFoldDB" id="A0A164RQ57"/>
<evidence type="ECO:0000313" key="1">
    <source>
        <dbReference type="EMBL" id="KZS90774.1"/>
    </source>
</evidence>
<protein>
    <submittedName>
        <fullName evidence="1">Uncharacterized protein</fullName>
    </submittedName>
</protein>
<keyword evidence="2" id="KW-1185">Reference proteome</keyword>
<proteinExistence type="predicted"/>
<evidence type="ECO:0000313" key="2">
    <source>
        <dbReference type="Proteomes" id="UP000076722"/>
    </source>
</evidence>
<gene>
    <name evidence="1" type="ORF">SISNIDRAFT_457383</name>
</gene>